<reference evidence="1 2" key="1">
    <citation type="journal article" date="2010" name="J. Virol.">
        <title>Familial relationships in hyperthermo- and acidophilic archaeal viruses.</title>
        <authorList>
            <person name="Happonen L.J."/>
            <person name="Redder P."/>
            <person name="Peng X."/>
            <person name="Reigstad L.J."/>
            <person name="Prangishvili D."/>
            <person name="Butcher S.J."/>
        </authorList>
    </citation>
    <scope>NUCLEOTIDE SEQUENCE [LARGE SCALE GENOMIC DNA]</scope>
</reference>
<dbReference type="RefSeq" id="YP_003591080.1">
    <property type="nucleotide sequence ID" value="NC_014099.1"/>
</dbReference>
<evidence type="ECO:0000313" key="2">
    <source>
        <dbReference type="Proteomes" id="UP000008240"/>
    </source>
</evidence>
<keyword evidence="2" id="KW-1185">Reference proteome</keyword>
<dbReference type="EMBL" id="GU080336">
    <property type="protein sequence ID" value="ADF27748.1"/>
    <property type="molecule type" value="Genomic_DNA"/>
</dbReference>
<organism evidence="1 2">
    <name type="scientific">Sulfolobus turreted icosahedral virus 2</name>
    <dbReference type="NCBI Taxonomy" id="754004"/>
    <lineage>
        <taxon>Viruses</taxon>
        <taxon>Varidnaviria</taxon>
        <taxon>Abadenavirae</taxon>
        <taxon>Produgelaviricota</taxon>
        <taxon>Belvinaviricetes</taxon>
        <taxon>Belfryvirales</taxon>
        <taxon>Turriviridae</taxon>
        <taxon>Alphaturrivirus</taxon>
        <taxon>Alphaturrivirus hveragerdiense</taxon>
    </lineage>
</organism>
<dbReference type="KEGG" id="vg:9086695"/>
<evidence type="ECO:0000313" key="1">
    <source>
        <dbReference type="EMBL" id="ADF27748.1"/>
    </source>
</evidence>
<proteinExistence type="predicted"/>
<dbReference type="Pfam" id="PF25632">
    <property type="entry name" value="Fusello_VP2_Capsid"/>
    <property type="match status" value="1"/>
</dbReference>
<dbReference type="GeneID" id="9086695"/>
<protein>
    <submittedName>
        <fullName evidence="1">Uncharacterized protein</fullName>
    </submittedName>
</protein>
<sequence>MAKKWIQKAIKHKGALKEWIKKEHPTLLRKDGEISITKLEEFYRKHKDELTPHRKRQILLALRLYRMRRKKS</sequence>
<accession>D5IEX3</accession>
<gene>
    <name evidence="1" type="ORF">STIV2_B72</name>
</gene>
<dbReference type="Proteomes" id="UP000008240">
    <property type="component" value="Segment"/>
</dbReference>
<dbReference type="InterPro" id="IPR057843">
    <property type="entry name" value="Fusello_VP2"/>
</dbReference>
<name>D5IEX3_9VIRU</name>